<reference evidence="7 8" key="3">
    <citation type="journal article" date="2010" name="BMC Genomics">
        <title>Transcriptome sequencing and comparative analysis of cucumber flowers with different sex types.</title>
        <authorList>
            <person name="Guo S."/>
            <person name="Zheng Y."/>
            <person name="Joung J.G."/>
            <person name="Liu S."/>
            <person name="Zhang Z."/>
            <person name="Crasta O.R."/>
            <person name="Sobral B.W."/>
            <person name="Xu Y."/>
            <person name="Huang S."/>
            <person name="Fei Z."/>
        </authorList>
    </citation>
    <scope>NUCLEOTIDE SEQUENCE [LARGE SCALE GENOMIC DNA]</scope>
    <source>
        <strain evidence="8">cv. 9930</strain>
    </source>
</reference>
<name>A0A0A0LN80_CUCSA</name>
<protein>
    <submittedName>
        <fullName evidence="7">Uncharacterized protein</fullName>
    </submittedName>
</protein>
<dbReference type="GO" id="GO:0016020">
    <property type="term" value="C:membrane"/>
    <property type="evidence" value="ECO:0007669"/>
    <property type="project" value="UniProtKB-SubCell"/>
</dbReference>
<dbReference type="Gramene" id="KGN62262">
    <property type="protein sequence ID" value="KGN62262"/>
    <property type="gene ID" value="Csa_2G346030"/>
</dbReference>
<reference evidence="7 8" key="2">
    <citation type="journal article" date="2009" name="PLoS ONE">
        <title>An integrated genetic and cytogenetic map of the cucumber genome.</title>
        <authorList>
            <person name="Ren Y."/>
            <person name="Zhang Z."/>
            <person name="Liu J."/>
            <person name="Staub J.E."/>
            <person name="Han Y."/>
            <person name="Cheng Z."/>
            <person name="Li X."/>
            <person name="Lu J."/>
            <person name="Miao H."/>
            <person name="Kang H."/>
            <person name="Xie B."/>
            <person name="Gu X."/>
            <person name="Wang X."/>
            <person name="Du Y."/>
            <person name="Jin W."/>
            <person name="Huang S."/>
        </authorList>
    </citation>
    <scope>NUCLEOTIDE SEQUENCE [LARGE SCALE GENOMIC DNA]</scope>
    <source>
        <strain evidence="8">cv. 9930</strain>
    </source>
</reference>
<feature type="transmembrane region" description="Helical" evidence="6">
    <location>
        <begin position="244"/>
        <end position="262"/>
    </location>
</feature>
<dbReference type="AlphaFoldDB" id="A0A0A0LN80"/>
<comment type="subcellular location">
    <subcellularLocation>
        <location evidence="1">Membrane</location>
    </subcellularLocation>
</comment>
<dbReference type="STRING" id="3659.A0A0A0LN80"/>
<dbReference type="PANTHER" id="PTHR31113">
    <property type="entry name" value="UPF0496 PROTEIN 3-RELATED"/>
    <property type="match status" value="1"/>
</dbReference>
<dbReference type="eggNOG" id="ENOG502QVA7">
    <property type="taxonomic scope" value="Eukaryota"/>
</dbReference>
<dbReference type="Proteomes" id="UP000029981">
    <property type="component" value="Chromosome 2"/>
</dbReference>
<reference evidence="7 8" key="4">
    <citation type="journal article" date="2011" name="BMC Genomics">
        <title>RNA-Seq improves annotation of protein-coding genes in the cucumber genome.</title>
        <authorList>
            <person name="Li Z."/>
            <person name="Zhang Z."/>
            <person name="Yan P."/>
            <person name="Huang S."/>
            <person name="Fei Z."/>
            <person name="Lin K."/>
        </authorList>
    </citation>
    <scope>NUCLEOTIDE SEQUENCE [LARGE SCALE GENOMIC DNA]</scope>
    <source>
        <strain evidence="8">cv. 9930</strain>
    </source>
</reference>
<reference evidence="7 8" key="1">
    <citation type="journal article" date="2009" name="Nat. Genet.">
        <title>The genome of the cucumber, Cucumis sativus L.</title>
        <authorList>
            <person name="Huang S."/>
            <person name="Li R."/>
            <person name="Zhang Z."/>
            <person name="Li L."/>
            <person name="Gu X."/>
            <person name="Fan W."/>
            <person name="Lucas W.J."/>
            <person name="Wang X."/>
            <person name="Xie B."/>
            <person name="Ni P."/>
            <person name="Ren Y."/>
            <person name="Zhu H."/>
            <person name="Li J."/>
            <person name="Lin K."/>
            <person name="Jin W."/>
            <person name="Fei Z."/>
            <person name="Li G."/>
            <person name="Staub J."/>
            <person name="Kilian A."/>
            <person name="van der Vossen E.A."/>
            <person name="Wu Y."/>
            <person name="Guo J."/>
            <person name="He J."/>
            <person name="Jia Z."/>
            <person name="Ren Y."/>
            <person name="Tian G."/>
            <person name="Lu Y."/>
            <person name="Ruan J."/>
            <person name="Qian W."/>
            <person name="Wang M."/>
            <person name="Huang Q."/>
            <person name="Li B."/>
            <person name="Xuan Z."/>
            <person name="Cao J."/>
            <person name="Asan"/>
            <person name="Wu Z."/>
            <person name="Zhang J."/>
            <person name="Cai Q."/>
            <person name="Bai Y."/>
            <person name="Zhao B."/>
            <person name="Han Y."/>
            <person name="Li Y."/>
            <person name="Li X."/>
            <person name="Wang S."/>
            <person name="Shi Q."/>
            <person name="Liu S."/>
            <person name="Cho W.K."/>
            <person name="Kim J.Y."/>
            <person name="Xu Y."/>
            <person name="Heller-Uszynska K."/>
            <person name="Miao H."/>
            <person name="Cheng Z."/>
            <person name="Zhang S."/>
            <person name="Wu J."/>
            <person name="Yang Y."/>
            <person name="Kang H."/>
            <person name="Li M."/>
            <person name="Liang H."/>
            <person name="Ren X."/>
            <person name="Shi Z."/>
            <person name="Wen M."/>
            <person name="Jian M."/>
            <person name="Yang H."/>
            <person name="Zhang G."/>
            <person name="Yang Z."/>
            <person name="Chen R."/>
            <person name="Liu S."/>
            <person name="Li J."/>
            <person name="Ma L."/>
            <person name="Liu H."/>
            <person name="Zhou Y."/>
            <person name="Zhao J."/>
            <person name="Fang X."/>
            <person name="Li G."/>
            <person name="Fang L."/>
            <person name="Li Y."/>
            <person name="Liu D."/>
            <person name="Zheng H."/>
            <person name="Zhang Y."/>
            <person name="Qin N."/>
            <person name="Li Z."/>
            <person name="Yang G."/>
            <person name="Yang S."/>
            <person name="Bolund L."/>
            <person name="Kristiansen K."/>
            <person name="Zheng H."/>
            <person name="Li S."/>
            <person name="Zhang X."/>
            <person name="Yang H."/>
            <person name="Wang J."/>
            <person name="Sun R."/>
            <person name="Zhang B."/>
            <person name="Jiang S."/>
            <person name="Wang J."/>
            <person name="Du Y."/>
            <person name="Li S."/>
        </authorList>
    </citation>
    <scope>NUCLEOTIDE SEQUENCE [LARGE SCALE GENOMIC DNA]</scope>
    <source>
        <strain evidence="8">cv. 9930</strain>
    </source>
</reference>
<accession>A0A0A0LN80</accession>
<dbReference type="OrthoDB" id="776561at2759"/>
<evidence type="ECO:0000313" key="8">
    <source>
        <dbReference type="Proteomes" id="UP000029981"/>
    </source>
</evidence>
<keyword evidence="3 6" id="KW-0812">Transmembrane</keyword>
<evidence type="ECO:0000256" key="3">
    <source>
        <dbReference type="ARBA" id="ARBA00022692"/>
    </source>
</evidence>
<evidence type="ECO:0000256" key="1">
    <source>
        <dbReference type="ARBA" id="ARBA00004370"/>
    </source>
</evidence>
<dbReference type="EMBL" id="CM002923">
    <property type="protein sequence ID" value="KGN62262.1"/>
    <property type="molecule type" value="Genomic_DNA"/>
</dbReference>
<keyword evidence="4 6" id="KW-1133">Transmembrane helix</keyword>
<proteinExistence type="inferred from homology"/>
<dbReference type="OMA" id="YCIINET"/>
<comment type="similarity">
    <text evidence="2">Belongs to the UPF0496 family.</text>
</comment>
<evidence type="ECO:0000256" key="6">
    <source>
        <dbReference type="SAM" id="Phobius"/>
    </source>
</evidence>
<evidence type="ECO:0000313" key="7">
    <source>
        <dbReference type="EMBL" id="KGN62262.1"/>
    </source>
</evidence>
<dbReference type="Pfam" id="PF05055">
    <property type="entry name" value="DUF677"/>
    <property type="match status" value="1"/>
</dbReference>
<organism evidence="7 8">
    <name type="scientific">Cucumis sativus</name>
    <name type="common">Cucumber</name>
    <dbReference type="NCBI Taxonomy" id="3659"/>
    <lineage>
        <taxon>Eukaryota</taxon>
        <taxon>Viridiplantae</taxon>
        <taxon>Streptophyta</taxon>
        <taxon>Embryophyta</taxon>
        <taxon>Tracheophyta</taxon>
        <taxon>Spermatophyta</taxon>
        <taxon>Magnoliopsida</taxon>
        <taxon>eudicotyledons</taxon>
        <taxon>Gunneridae</taxon>
        <taxon>Pentapetalae</taxon>
        <taxon>rosids</taxon>
        <taxon>fabids</taxon>
        <taxon>Cucurbitales</taxon>
        <taxon>Cucurbitaceae</taxon>
        <taxon>Benincaseae</taxon>
        <taxon>Cucumis</taxon>
    </lineage>
</organism>
<evidence type="ECO:0000256" key="4">
    <source>
        <dbReference type="ARBA" id="ARBA00022989"/>
    </source>
</evidence>
<evidence type="ECO:0000256" key="5">
    <source>
        <dbReference type="ARBA" id="ARBA00023136"/>
    </source>
</evidence>
<evidence type="ECO:0000256" key="2">
    <source>
        <dbReference type="ARBA" id="ARBA00009074"/>
    </source>
</evidence>
<sequence length="379" mass="42786">MKTSSVWTSLRSAISILKGRERSSSKKNKANANALSNKLNLNEEYQAAFRTNSYVEFTAITNNTSSPSSLISCLLEPDQDMLLHNITSNGGHVHDHDLLIQYFQASFEAFETCQLLLQALNQTKINHHILVNATVKLTTMALRAGDDDNGNHGRVYGEDDPLILSSFFSRLKNPNFSILNQIGSRFLALHESHSELLQKLASKQNETRRKLRLKRIRKRVAKGCLLISNAAVLVALLLLALHSLVGIVAAPGLLIACFVGLLKKKVKRDYKLPFTPETSLQQMEIAARGTYITMNDLDTLSRMAARLDVEVEHLRAVGEMWMRSSRSRCEILKEFVVEDEAIVEQMKELQQHIYLCFHTINRSRRLVMDETMGDMDQSC</sequence>
<dbReference type="PANTHER" id="PTHR31113:SF20">
    <property type="entry name" value="UPF0496 PROTEIN 2-RELATED"/>
    <property type="match status" value="1"/>
</dbReference>
<gene>
    <name evidence="7" type="ORF">Csa_2G346030</name>
</gene>
<keyword evidence="5 6" id="KW-0472">Membrane</keyword>
<dbReference type="InterPro" id="IPR007749">
    <property type="entry name" value="DUF677"/>
</dbReference>
<keyword evidence="8" id="KW-1185">Reference proteome</keyword>
<feature type="transmembrane region" description="Helical" evidence="6">
    <location>
        <begin position="220"/>
        <end position="238"/>
    </location>
</feature>